<organism evidence="2 3">
    <name type="scientific">Komagataeibacter medellinensis (strain NBRC 3288 / BCRC 11682 / LMG 1693 / Kondo 51)</name>
    <name type="common">Gluconacetobacter medellinensis</name>
    <dbReference type="NCBI Taxonomy" id="634177"/>
    <lineage>
        <taxon>Bacteria</taxon>
        <taxon>Pseudomonadati</taxon>
        <taxon>Pseudomonadota</taxon>
        <taxon>Alphaproteobacteria</taxon>
        <taxon>Acetobacterales</taxon>
        <taxon>Acetobacteraceae</taxon>
        <taxon>Komagataeibacter</taxon>
    </lineage>
</organism>
<dbReference type="CDD" id="cd05271">
    <property type="entry name" value="NDUFA9_like_SDR_a"/>
    <property type="match status" value="1"/>
</dbReference>
<dbReference type="InterPro" id="IPR036291">
    <property type="entry name" value="NAD(P)-bd_dom_sf"/>
</dbReference>
<sequence>MQKMADSAIMRHAREQFMTRKVATVFGGSGFVGRSVVGRLARAGYVVRVAGRTARDAACMRMQGDVGQVVPVVASITDEAGCVAALEGCDLAINLVGILSPHGRTTFEAIHVEGAGRVARLAACAGVGRLIHVSAIGAALDSPSAYARSKAEGECVVTRAMPEAVIIRPSLIFGVDGAFPAMFARMARLMPVMPVFGAATRFQPVWVGDVAEGMLRIATGESVAGAVFEFGGPKIMTMRQIVAWAAQWSGHPRPLFEVPRWLANAQASVLEHLPGRMLTRDQVRLLYVDNVVAPGSRTIAMLGITPAPMDLILG</sequence>
<gene>
    <name evidence="2" type="ordered locus">GLX_26100</name>
</gene>
<evidence type="ECO:0000313" key="3">
    <source>
        <dbReference type="Proteomes" id="UP000009044"/>
    </source>
</evidence>
<dbReference type="Pfam" id="PF01370">
    <property type="entry name" value="Epimerase"/>
    <property type="match status" value="1"/>
</dbReference>
<dbReference type="AlphaFoldDB" id="G2I2P3"/>
<dbReference type="KEGG" id="gxy:GLX_26100"/>
<dbReference type="Proteomes" id="UP000009044">
    <property type="component" value="Chromosome"/>
</dbReference>
<dbReference type="GO" id="GO:0044877">
    <property type="term" value="F:protein-containing complex binding"/>
    <property type="evidence" value="ECO:0007669"/>
    <property type="project" value="TreeGrafter"/>
</dbReference>
<dbReference type="EMBL" id="AP012159">
    <property type="protein sequence ID" value="BAK85022.1"/>
    <property type="molecule type" value="Genomic_DNA"/>
</dbReference>
<dbReference type="PANTHER" id="PTHR12126">
    <property type="entry name" value="NADH-UBIQUINONE OXIDOREDUCTASE 39 KDA SUBUNIT-RELATED"/>
    <property type="match status" value="1"/>
</dbReference>
<dbReference type="STRING" id="634177.GLX_26100"/>
<feature type="domain" description="NAD-dependent epimerase/dehydratase" evidence="1">
    <location>
        <begin position="24"/>
        <end position="220"/>
    </location>
</feature>
<dbReference type="InterPro" id="IPR001509">
    <property type="entry name" value="Epimerase_deHydtase"/>
</dbReference>
<dbReference type="HOGENOM" id="CLU_007383_6_5_5"/>
<dbReference type="PATRIC" id="fig|634177.7.peg.2912"/>
<evidence type="ECO:0000259" key="1">
    <source>
        <dbReference type="Pfam" id="PF01370"/>
    </source>
</evidence>
<accession>G2I2P3</accession>
<dbReference type="InterPro" id="IPR051207">
    <property type="entry name" value="ComplexI_NDUFA9_subunit"/>
</dbReference>
<proteinExistence type="predicted"/>
<dbReference type="Gene3D" id="3.40.50.720">
    <property type="entry name" value="NAD(P)-binding Rossmann-like Domain"/>
    <property type="match status" value="1"/>
</dbReference>
<reference evidence="3" key="1">
    <citation type="journal article" date="2011" name="J. Bacteriol.">
        <title>Complete genome sequence of NBRC 3288, a unique cellulose-nonproducing strain of Gluconacetobacter xylinus isolated from vinegar.</title>
        <authorList>
            <person name="Ogino H."/>
            <person name="Azuma Y."/>
            <person name="Hosoyama A."/>
            <person name="Nakazawa H."/>
            <person name="Matsutani M."/>
            <person name="Hasegawa A."/>
            <person name="Otsuyama K."/>
            <person name="Matsushita K."/>
            <person name="Fujita N."/>
            <person name="Shirai M."/>
        </authorList>
    </citation>
    <scope>NUCLEOTIDE SEQUENCE [LARGE SCALE GENOMIC DNA]</scope>
    <source>
        <strain evidence="3">NBRC 3288 / BCRC 11682 / LMG 1693</strain>
    </source>
</reference>
<dbReference type="eggNOG" id="COG0702">
    <property type="taxonomic scope" value="Bacteria"/>
</dbReference>
<protein>
    <submittedName>
        <fullName evidence="2">3-beta-hydroxy-delta(5)-steroid dehydrogenase</fullName>
    </submittedName>
</protein>
<dbReference type="SUPFAM" id="SSF51735">
    <property type="entry name" value="NAD(P)-binding Rossmann-fold domains"/>
    <property type="match status" value="1"/>
</dbReference>
<dbReference type="PANTHER" id="PTHR12126:SF11">
    <property type="entry name" value="NADH DEHYDROGENASE [UBIQUINONE] 1 ALPHA SUBCOMPLEX SUBUNIT 9, MITOCHONDRIAL"/>
    <property type="match status" value="1"/>
</dbReference>
<name>G2I2P3_KOMMN</name>
<evidence type="ECO:0000313" key="2">
    <source>
        <dbReference type="EMBL" id="BAK85022.1"/>
    </source>
</evidence>